<dbReference type="Gene3D" id="3.90.1720.10">
    <property type="entry name" value="endopeptidase domain like (from Nostoc punctiforme)"/>
    <property type="match status" value="1"/>
</dbReference>
<organism evidence="2 3">
    <name type="scientific">Artemia franciscana</name>
    <name type="common">Brine shrimp</name>
    <name type="synonym">Artemia sanfranciscana</name>
    <dbReference type="NCBI Taxonomy" id="6661"/>
    <lineage>
        <taxon>Eukaryota</taxon>
        <taxon>Metazoa</taxon>
        <taxon>Ecdysozoa</taxon>
        <taxon>Arthropoda</taxon>
        <taxon>Crustacea</taxon>
        <taxon>Branchiopoda</taxon>
        <taxon>Anostraca</taxon>
        <taxon>Artemiidae</taxon>
        <taxon>Artemia</taxon>
    </lineage>
</organism>
<feature type="compositionally biased region" description="Polar residues" evidence="1">
    <location>
        <begin position="156"/>
        <end position="169"/>
    </location>
</feature>
<comment type="caution">
    <text evidence="2">The sequence shown here is derived from an EMBL/GenBank/DDBJ whole genome shotgun (WGS) entry which is preliminary data.</text>
</comment>
<gene>
    <name evidence="2" type="ORF">QYM36_016687</name>
</gene>
<evidence type="ECO:0000313" key="3">
    <source>
        <dbReference type="Proteomes" id="UP001187531"/>
    </source>
</evidence>
<dbReference type="Proteomes" id="UP001187531">
    <property type="component" value="Unassembled WGS sequence"/>
</dbReference>
<sequence length="282" mass="32524">MKCVRMEIVTNYRRHVVDAENIPEAPEIPPQNGVTVGRAAVPKNHQSDWYKKLTDLDTVNSLWPGDLLEFKQQKKLHGYSHWAIYIGPIKHETENGEIIVIGESIETEDESYDETKMRHEMQSMGTEDKSCDAIKMRREMQPEIVMLRGNEETVTTRRSPTKPSQSQEAQPVLDSQRPNQEQPTWLREIVTNYRRHVIDAENIPEAPEIPPQNGVTVGRAAVPKNHQSDWYKKLTDLDTVNSLWPGDLLEFKQQKKLHGYSHWAIYIGPIKHETENGEIIVM</sequence>
<keyword evidence="3" id="KW-1185">Reference proteome</keyword>
<evidence type="ECO:0000256" key="1">
    <source>
        <dbReference type="SAM" id="MobiDB-lite"/>
    </source>
</evidence>
<dbReference type="EMBL" id="JAVRJZ010000021">
    <property type="protein sequence ID" value="KAK2704374.1"/>
    <property type="molecule type" value="Genomic_DNA"/>
</dbReference>
<reference evidence="2" key="1">
    <citation type="submission" date="2023-07" db="EMBL/GenBank/DDBJ databases">
        <title>Chromosome-level genome assembly of Artemia franciscana.</title>
        <authorList>
            <person name="Jo E."/>
        </authorList>
    </citation>
    <scope>NUCLEOTIDE SEQUENCE</scope>
    <source>
        <tissue evidence="2">Whole body</tissue>
    </source>
</reference>
<feature type="region of interest" description="Disordered" evidence="1">
    <location>
        <begin position="151"/>
        <end position="183"/>
    </location>
</feature>
<dbReference type="AlphaFoldDB" id="A0AA88H6H8"/>
<evidence type="ECO:0000313" key="2">
    <source>
        <dbReference type="EMBL" id="KAK2704374.1"/>
    </source>
</evidence>
<protein>
    <submittedName>
        <fullName evidence="2">Uncharacterized protein</fullName>
    </submittedName>
</protein>
<proteinExistence type="predicted"/>
<accession>A0AA88H6H8</accession>
<name>A0AA88H6H8_ARTSF</name>